<sequence length="286" mass="32517">MGDSHHTEDVAAYLERLFTDEDIMSLPFQSFLGPLIAKRRAPRLMQKYKEMAPGKGLLEWTEMQGALLTNTLDKMSPETGPHKYFIGFLFVSICAMLCSREGIEQVVAFSQYPQYSCCTTGSNLNAMYRFCSKQQLLSKAKWIFIDRWPVHNAITQAYADIIKEELKKFPEEVRQQVVLLFSAHSLPMKASTRIIQEPTSVPLSTCGCVCVYITYHPYRLVWQSKVGPMPWLSPKTEEAMHALVKEGHRHVMVVPVSFVNEHVETLYDMDVELGRELAPEASATMG</sequence>
<evidence type="ECO:0000313" key="2">
    <source>
        <dbReference type="Proteomes" id="UP000821865"/>
    </source>
</evidence>
<dbReference type="EMBL" id="CM023475">
    <property type="protein sequence ID" value="KAH7944774.1"/>
    <property type="molecule type" value="Genomic_DNA"/>
</dbReference>
<name>A0ACB8CIW5_DERSI</name>
<reference evidence="1" key="1">
    <citation type="submission" date="2020-05" db="EMBL/GenBank/DDBJ databases">
        <title>Large-scale comparative analyses of tick genomes elucidate their genetic diversity and vector capacities.</title>
        <authorList>
            <person name="Jia N."/>
            <person name="Wang J."/>
            <person name="Shi W."/>
            <person name="Du L."/>
            <person name="Sun Y."/>
            <person name="Zhan W."/>
            <person name="Jiang J."/>
            <person name="Wang Q."/>
            <person name="Zhang B."/>
            <person name="Ji P."/>
            <person name="Sakyi L.B."/>
            <person name="Cui X."/>
            <person name="Yuan T."/>
            <person name="Jiang B."/>
            <person name="Yang W."/>
            <person name="Lam T.T.-Y."/>
            <person name="Chang Q."/>
            <person name="Ding S."/>
            <person name="Wang X."/>
            <person name="Zhu J."/>
            <person name="Ruan X."/>
            <person name="Zhao L."/>
            <person name="Wei J."/>
            <person name="Que T."/>
            <person name="Du C."/>
            <person name="Cheng J."/>
            <person name="Dai P."/>
            <person name="Han X."/>
            <person name="Huang E."/>
            <person name="Gao Y."/>
            <person name="Liu J."/>
            <person name="Shao H."/>
            <person name="Ye R."/>
            <person name="Li L."/>
            <person name="Wei W."/>
            <person name="Wang X."/>
            <person name="Wang C."/>
            <person name="Yang T."/>
            <person name="Huo Q."/>
            <person name="Li W."/>
            <person name="Guo W."/>
            <person name="Chen H."/>
            <person name="Zhou L."/>
            <person name="Ni X."/>
            <person name="Tian J."/>
            <person name="Zhou Y."/>
            <person name="Sheng Y."/>
            <person name="Liu T."/>
            <person name="Pan Y."/>
            <person name="Xia L."/>
            <person name="Li J."/>
            <person name="Zhao F."/>
            <person name="Cao W."/>
        </authorList>
    </citation>
    <scope>NUCLEOTIDE SEQUENCE</scope>
    <source>
        <strain evidence="1">Dsil-2018</strain>
    </source>
</reference>
<gene>
    <name evidence="1" type="ORF">HPB49_000493</name>
</gene>
<comment type="caution">
    <text evidence="1">The sequence shown here is derived from an EMBL/GenBank/DDBJ whole genome shotgun (WGS) entry which is preliminary data.</text>
</comment>
<dbReference type="Proteomes" id="UP000821865">
    <property type="component" value="Chromosome 6"/>
</dbReference>
<keyword evidence="2" id="KW-1185">Reference proteome</keyword>
<organism evidence="1 2">
    <name type="scientific">Dermacentor silvarum</name>
    <name type="common">Tick</name>
    <dbReference type="NCBI Taxonomy" id="543639"/>
    <lineage>
        <taxon>Eukaryota</taxon>
        <taxon>Metazoa</taxon>
        <taxon>Ecdysozoa</taxon>
        <taxon>Arthropoda</taxon>
        <taxon>Chelicerata</taxon>
        <taxon>Arachnida</taxon>
        <taxon>Acari</taxon>
        <taxon>Parasitiformes</taxon>
        <taxon>Ixodida</taxon>
        <taxon>Ixodoidea</taxon>
        <taxon>Ixodidae</taxon>
        <taxon>Rhipicephalinae</taxon>
        <taxon>Dermacentor</taxon>
    </lineage>
</organism>
<accession>A0ACB8CIW5</accession>
<protein>
    <submittedName>
        <fullName evidence="1">Uncharacterized protein</fullName>
    </submittedName>
</protein>
<proteinExistence type="predicted"/>
<evidence type="ECO:0000313" key="1">
    <source>
        <dbReference type="EMBL" id="KAH7944774.1"/>
    </source>
</evidence>